<dbReference type="InterPro" id="IPR050131">
    <property type="entry name" value="Peptidase_S8_subtilisin-like"/>
</dbReference>
<dbReference type="GO" id="GO:0004252">
    <property type="term" value="F:serine-type endopeptidase activity"/>
    <property type="evidence" value="ECO:0007669"/>
    <property type="project" value="UniProtKB-UniRule"/>
</dbReference>
<dbReference type="InterPro" id="IPR015500">
    <property type="entry name" value="Peptidase_S8_subtilisin-rel"/>
</dbReference>
<dbReference type="InterPro" id="IPR036852">
    <property type="entry name" value="Peptidase_S8/S53_dom_sf"/>
</dbReference>
<dbReference type="PANTHER" id="PTHR43806:SF11">
    <property type="entry name" value="CEREVISIN-RELATED"/>
    <property type="match status" value="1"/>
</dbReference>
<dbReference type="Pfam" id="PF00082">
    <property type="entry name" value="Peptidase_S8"/>
    <property type="match status" value="1"/>
</dbReference>
<dbReference type="PROSITE" id="PS51892">
    <property type="entry name" value="SUBTILASE"/>
    <property type="match status" value="1"/>
</dbReference>
<evidence type="ECO:0000256" key="1">
    <source>
        <dbReference type="ARBA" id="ARBA00011073"/>
    </source>
</evidence>
<feature type="compositionally biased region" description="Basic and acidic residues" evidence="6">
    <location>
        <begin position="228"/>
        <end position="238"/>
    </location>
</feature>
<dbReference type="STRING" id="797114.C475_11174"/>
<dbReference type="PANTHER" id="PTHR43806">
    <property type="entry name" value="PEPTIDASE S8"/>
    <property type="match status" value="1"/>
</dbReference>
<dbReference type="RefSeq" id="WP_006883910.1">
    <property type="nucleotide sequence ID" value="NZ_AOIU01000026.1"/>
</dbReference>
<gene>
    <name evidence="9" type="ORF">C475_11174</name>
</gene>
<dbReference type="GO" id="GO:0006508">
    <property type="term" value="P:proteolysis"/>
    <property type="evidence" value="ECO:0007669"/>
    <property type="project" value="UniProtKB-KW"/>
</dbReference>
<dbReference type="Gene3D" id="2.120.10.70">
    <property type="entry name" value="Fucose-specific lectin"/>
    <property type="match status" value="1"/>
</dbReference>
<dbReference type="InterPro" id="IPR000209">
    <property type="entry name" value="Peptidase_S8/S53_dom"/>
</dbReference>
<name>M0CTB0_9EURY</name>
<feature type="region of interest" description="Disordered" evidence="6">
    <location>
        <begin position="228"/>
        <end position="253"/>
    </location>
</feature>
<keyword evidence="4 5" id="KW-0720">Serine protease</keyword>
<keyword evidence="3 5" id="KW-0378">Hydrolase</keyword>
<evidence type="ECO:0000256" key="5">
    <source>
        <dbReference type="PROSITE-ProRule" id="PRU01240"/>
    </source>
</evidence>
<accession>M0CTB0</accession>
<reference evidence="9 10" key="1">
    <citation type="journal article" date="2014" name="PLoS Genet.">
        <title>Phylogenetically driven sequencing of extremely halophilic archaea reveals strategies for static and dynamic osmo-response.</title>
        <authorList>
            <person name="Becker E.A."/>
            <person name="Seitzer P.M."/>
            <person name="Tritt A."/>
            <person name="Larsen D."/>
            <person name="Krusor M."/>
            <person name="Yao A.I."/>
            <person name="Wu D."/>
            <person name="Madern D."/>
            <person name="Eisen J.A."/>
            <person name="Darling A.E."/>
            <person name="Facciotti M.T."/>
        </authorList>
    </citation>
    <scope>NUCLEOTIDE SEQUENCE [LARGE SCALE GENOMIC DNA]</scope>
    <source>
        <strain evidence="9 10">2-9-1</strain>
    </source>
</reference>
<sequence>MRDPEASGERGANDEKMPASDGDAIGSFDMNVGTPGGSGGEGHRPDAPSMGIDVDEERERVDALLEVTIGQGASMASIYAMVESIAGAAVDREFEPVTVRPTRERIPSTDPESQQVVLVRASVERSRLDEVESQVDGLWEDRAVLQPFEQSTDEPGGGTVAGPADPFDFAGTASASVAEDSYCPDEAVGSLHDGSVTEYLGVDEVWDDEVRGEGVVVGIVDGGITAEGRRIDPEDRNHPQWPGKTVPNVTDGYPADSWGTTGRGWMWHGNMSATDVLGVAPAAELYDIRLTGRFASSLVSAVDWAIRKHEETGTPHVLNVSAGIYQRVWDPEFAENPDHPATRKVLEAVDEGIVVLFAAGNCGQGCASTKCSLRDDPETDNVGPSDSIWGVNGHERVITVGAATIDERRLGYSSQGPSALDEDGTKPDICGVSHFEGYNDVDSGTSAATPTTSGVVALLTQADPELSTAETKTVLQSTAVDIGESGLDNDTGAGIVQADAAYERVRPSSTGSYGDWTAVTGDLLYAPTVVATADGGLELFMFGYDFGLYRKSHADGAWTEGLTLISDELAGLSGPAAVRNGGTVELFAVGPERDLYRITVSDRDGAGEWERVGEGPCLFAPAAVARDDGVDVFAVRGSEGERYLYHGRFDGGRGDWERLGGVCTSGPAAVSTGPDELDVFVRGGDDAVHRMRRRDGEWGRWESVGGTVCGGVATTAGTDEIHLFVGGPGGRLQRTGFADGSRDDWETVGRPSVESPAAVARGDAVEVFAVAPNTNVLHKTRKPS</sequence>
<dbReference type="eggNOG" id="arCOG00702">
    <property type="taxonomic scope" value="Archaea"/>
</dbReference>
<dbReference type="SUPFAM" id="SSF89372">
    <property type="entry name" value="Fucose-specific lectin"/>
    <property type="match status" value="2"/>
</dbReference>
<evidence type="ECO:0000256" key="6">
    <source>
        <dbReference type="SAM" id="MobiDB-lite"/>
    </source>
</evidence>
<dbReference type="Proteomes" id="UP000011626">
    <property type="component" value="Unassembled WGS sequence"/>
</dbReference>
<evidence type="ECO:0000256" key="2">
    <source>
        <dbReference type="ARBA" id="ARBA00022670"/>
    </source>
</evidence>
<comment type="similarity">
    <text evidence="1 5">Belongs to the peptidase S8 family.</text>
</comment>
<feature type="compositionally biased region" description="Basic and acidic residues" evidence="6">
    <location>
        <begin position="1"/>
        <end position="18"/>
    </location>
</feature>
<dbReference type="PROSITE" id="PS00138">
    <property type="entry name" value="SUBTILASE_SER"/>
    <property type="match status" value="1"/>
</dbReference>
<dbReference type="SUPFAM" id="SSF52743">
    <property type="entry name" value="Subtilisin-like"/>
    <property type="match status" value="1"/>
</dbReference>
<dbReference type="PATRIC" id="fig|797114.5.peg.2273"/>
<keyword evidence="2 5" id="KW-0645">Protease</keyword>
<evidence type="ECO:0000313" key="9">
    <source>
        <dbReference type="EMBL" id="ELZ25104.1"/>
    </source>
</evidence>
<evidence type="ECO:0000259" key="7">
    <source>
        <dbReference type="Pfam" id="PF00082"/>
    </source>
</evidence>
<evidence type="ECO:0000256" key="3">
    <source>
        <dbReference type="ARBA" id="ARBA00022801"/>
    </source>
</evidence>
<feature type="active site" description="Charge relay system" evidence="5">
    <location>
        <position position="446"/>
    </location>
</feature>
<dbReference type="Gene3D" id="3.40.50.200">
    <property type="entry name" value="Peptidase S8/S53 domain"/>
    <property type="match status" value="1"/>
</dbReference>
<keyword evidence="10" id="KW-1185">Reference proteome</keyword>
<feature type="domain" description="PLL-like beta propeller" evidence="8">
    <location>
        <begin position="579"/>
        <end position="773"/>
    </location>
</feature>
<dbReference type="PRINTS" id="PR00723">
    <property type="entry name" value="SUBTILISIN"/>
</dbReference>
<feature type="active site" description="Charge relay system" evidence="5">
    <location>
        <position position="268"/>
    </location>
</feature>
<evidence type="ECO:0000313" key="10">
    <source>
        <dbReference type="Proteomes" id="UP000011626"/>
    </source>
</evidence>
<comment type="caution">
    <text evidence="9">The sequence shown here is derived from an EMBL/GenBank/DDBJ whole genome shotgun (WGS) entry which is preliminary data.</text>
</comment>
<feature type="domain" description="Peptidase S8/S53" evidence="7">
    <location>
        <begin position="212"/>
        <end position="494"/>
    </location>
</feature>
<proteinExistence type="inferred from homology"/>
<evidence type="ECO:0000256" key="4">
    <source>
        <dbReference type="ARBA" id="ARBA00022825"/>
    </source>
</evidence>
<dbReference type="eggNOG" id="arCOG02503">
    <property type="taxonomic scope" value="Archaea"/>
</dbReference>
<feature type="region of interest" description="Disordered" evidence="6">
    <location>
        <begin position="1"/>
        <end position="51"/>
    </location>
</feature>
<feature type="active site" description="Charge relay system" evidence="5">
    <location>
        <position position="221"/>
    </location>
</feature>
<evidence type="ECO:0000259" key="8">
    <source>
        <dbReference type="Pfam" id="PF26607"/>
    </source>
</evidence>
<protein>
    <submittedName>
        <fullName evidence="9">Peptidase S8 and S53 subtilisin kexin sedolisin</fullName>
    </submittedName>
</protein>
<dbReference type="Pfam" id="PF26607">
    <property type="entry name" value="DUF8189"/>
    <property type="match status" value="1"/>
</dbReference>
<organism evidence="9 10">
    <name type="scientific">Halosimplex carlsbadense 2-9-1</name>
    <dbReference type="NCBI Taxonomy" id="797114"/>
    <lineage>
        <taxon>Archaea</taxon>
        <taxon>Methanobacteriati</taxon>
        <taxon>Methanobacteriota</taxon>
        <taxon>Stenosarchaea group</taxon>
        <taxon>Halobacteria</taxon>
        <taxon>Halobacteriales</taxon>
        <taxon>Haloarculaceae</taxon>
        <taxon>Halosimplex</taxon>
    </lineage>
</organism>
<dbReference type="InterPro" id="IPR023828">
    <property type="entry name" value="Peptidase_S8_Ser-AS"/>
</dbReference>
<dbReference type="AlphaFoldDB" id="M0CTB0"/>
<dbReference type="InterPro" id="IPR058502">
    <property type="entry name" value="PLL-like_beta-prop"/>
</dbReference>
<dbReference type="EMBL" id="AOIU01000026">
    <property type="protein sequence ID" value="ELZ25104.1"/>
    <property type="molecule type" value="Genomic_DNA"/>
</dbReference>